<dbReference type="Pfam" id="PF05532">
    <property type="entry name" value="CsbD"/>
    <property type="match status" value="1"/>
</dbReference>
<name>A0A9X3T3U6_9ACTN</name>
<evidence type="ECO:0000313" key="5">
    <source>
        <dbReference type="Proteomes" id="UP001146067"/>
    </source>
</evidence>
<sequence>MGGTDKAKDKTEQLIGRAKEKIGDATDNERLANEGRAQELKGKAKEEWHDLKEKGDEKLHEARERLTGDEDEDRR</sequence>
<protein>
    <submittedName>
        <fullName evidence="4">CsbD family protein</fullName>
    </submittedName>
</protein>
<dbReference type="EMBL" id="JAPZVP010000008">
    <property type="protein sequence ID" value="MDA1360385.1"/>
    <property type="molecule type" value="Genomic_DNA"/>
</dbReference>
<dbReference type="InterPro" id="IPR008462">
    <property type="entry name" value="CsbD"/>
</dbReference>
<dbReference type="RefSeq" id="WP_270110314.1">
    <property type="nucleotide sequence ID" value="NZ_JAPZVP010000008.1"/>
</dbReference>
<comment type="similarity">
    <text evidence="1">Belongs to the UPF0337 (CsbD) family.</text>
</comment>
<evidence type="ECO:0000256" key="2">
    <source>
        <dbReference type="SAM" id="MobiDB-lite"/>
    </source>
</evidence>
<dbReference type="Gene3D" id="1.10.1470.10">
    <property type="entry name" value="YjbJ"/>
    <property type="match status" value="1"/>
</dbReference>
<reference evidence="4" key="1">
    <citation type="submission" date="2022-12" db="EMBL/GenBank/DDBJ databases">
        <title>Gycomyces niveus sp.nov.,a novel actinomycete isolated from soil in Shouguan.</title>
        <authorList>
            <person name="Yang X."/>
        </authorList>
    </citation>
    <scope>NUCLEOTIDE SEQUENCE</scope>
    <source>
        <strain evidence="4">NEAU-A15</strain>
    </source>
</reference>
<feature type="region of interest" description="Disordered" evidence="2">
    <location>
        <begin position="1"/>
        <end position="75"/>
    </location>
</feature>
<comment type="caution">
    <text evidence="4">The sequence shown here is derived from an EMBL/GenBank/DDBJ whole genome shotgun (WGS) entry which is preliminary data.</text>
</comment>
<dbReference type="InterPro" id="IPR036629">
    <property type="entry name" value="YjbJ_sf"/>
</dbReference>
<organism evidence="4 5">
    <name type="scientific">Glycomyces luteolus</name>
    <dbReference type="NCBI Taxonomy" id="2670330"/>
    <lineage>
        <taxon>Bacteria</taxon>
        <taxon>Bacillati</taxon>
        <taxon>Actinomycetota</taxon>
        <taxon>Actinomycetes</taxon>
        <taxon>Glycomycetales</taxon>
        <taxon>Glycomycetaceae</taxon>
        <taxon>Glycomyces</taxon>
    </lineage>
</organism>
<dbReference type="Proteomes" id="UP001146067">
    <property type="component" value="Unassembled WGS sequence"/>
</dbReference>
<dbReference type="SUPFAM" id="SSF69047">
    <property type="entry name" value="Hypothetical protein YjbJ"/>
    <property type="match status" value="1"/>
</dbReference>
<dbReference type="AlphaFoldDB" id="A0A9X3T3U6"/>
<proteinExistence type="inferred from homology"/>
<evidence type="ECO:0000313" key="4">
    <source>
        <dbReference type="EMBL" id="MDA1360385.1"/>
    </source>
</evidence>
<feature type="domain" description="CsbD-like" evidence="3">
    <location>
        <begin position="5"/>
        <end position="54"/>
    </location>
</feature>
<evidence type="ECO:0000259" key="3">
    <source>
        <dbReference type="Pfam" id="PF05532"/>
    </source>
</evidence>
<accession>A0A9X3T3U6</accession>
<keyword evidence="5" id="KW-1185">Reference proteome</keyword>
<gene>
    <name evidence="4" type="ORF">O1R50_12175</name>
</gene>
<evidence type="ECO:0000256" key="1">
    <source>
        <dbReference type="ARBA" id="ARBA00009129"/>
    </source>
</evidence>